<dbReference type="EMBL" id="AP019389">
    <property type="protein sequence ID" value="BBI21354.1"/>
    <property type="molecule type" value="Genomic_DNA"/>
</dbReference>
<dbReference type="AlphaFoldDB" id="A0A3T1CK26"/>
<reference evidence="4 5" key="1">
    <citation type="submission" date="2019-01" db="EMBL/GenBank/DDBJ databases">
        <title>Complete genome sequence of Erythrobacter flavus KJ5.</title>
        <authorList>
            <person name="Kanesaki Y."/>
            <person name="Brotosudarmo T."/>
            <person name="Moriuchi R."/>
            <person name="Awai K."/>
        </authorList>
    </citation>
    <scope>NUCLEOTIDE SEQUENCE [LARGE SCALE GENOMIC DNA]</scope>
    <source>
        <strain evidence="4 5">KJ5</strain>
    </source>
</reference>
<dbReference type="PIRSF" id="PIRSF018005">
    <property type="entry name" value="UCP018005"/>
    <property type="match status" value="1"/>
</dbReference>
<accession>A0A3T1CK26</accession>
<dbReference type="Pfam" id="PF10017">
    <property type="entry name" value="Methyltransf_33"/>
    <property type="match status" value="1"/>
</dbReference>
<name>A0A3T1CK26_9SPHN</name>
<evidence type="ECO:0000313" key="4">
    <source>
        <dbReference type="EMBL" id="BBI21354.1"/>
    </source>
</evidence>
<evidence type="ECO:0000313" key="5">
    <source>
        <dbReference type="Proteomes" id="UP000290057"/>
    </source>
</evidence>
<dbReference type="InterPro" id="IPR019257">
    <property type="entry name" value="MeTrfase_dom"/>
</dbReference>
<dbReference type="Gene3D" id="3.40.50.150">
    <property type="entry name" value="Vaccinia Virus protein VP39"/>
    <property type="match status" value="1"/>
</dbReference>
<evidence type="ECO:0000256" key="1">
    <source>
        <dbReference type="ARBA" id="ARBA00022603"/>
    </source>
</evidence>
<proteinExistence type="predicted"/>
<dbReference type="PANTHER" id="PTHR43397:SF1">
    <property type="entry name" value="ERGOTHIONEINE BIOSYNTHESIS PROTEIN 1"/>
    <property type="match status" value="1"/>
</dbReference>
<dbReference type="PANTHER" id="PTHR43397">
    <property type="entry name" value="ERGOTHIONEINE BIOSYNTHESIS PROTEIN 1"/>
    <property type="match status" value="1"/>
</dbReference>
<organism evidence="4 5">
    <name type="scientific">Qipengyuania flava</name>
    <dbReference type="NCBI Taxonomy" id="192812"/>
    <lineage>
        <taxon>Bacteria</taxon>
        <taxon>Pseudomonadati</taxon>
        <taxon>Pseudomonadota</taxon>
        <taxon>Alphaproteobacteria</taxon>
        <taxon>Sphingomonadales</taxon>
        <taxon>Erythrobacteraceae</taxon>
        <taxon>Qipengyuania</taxon>
    </lineage>
</organism>
<dbReference type="RefSeq" id="WP_130586871.1">
    <property type="nucleotide sequence ID" value="NZ_AP019389.1"/>
</dbReference>
<gene>
    <name evidence="4" type="ORF">EKJ_22010</name>
</gene>
<keyword evidence="1 4" id="KW-0489">Methyltransferase</keyword>
<keyword evidence="2 4" id="KW-0808">Transferase</keyword>
<dbReference type="GO" id="GO:0032259">
    <property type="term" value="P:methylation"/>
    <property type="evidence" value="ECO:0007669"/>
    <property type="project" value="UniProtKB-KW"/>
</dbReference>
<feature type="domain" description="Histidine-specific methyltransferase SAM-dependent" evidence="3">
    <location>
        <begin position="21"/>
        <end position="324"/>
    </location>
</feature>
<dbReference type="InterPro" id="IPR017804">
    <property type="entry name" value="MeTrfase_EgtD-like"/>
</dbReference>
<dbReference type="InterPro" id="IPR051128">
    <property type="entry name" value="EgtD_Methyltrsf_superfamily"/>
</dbReference>
<dbReference type="GO" id="GO:0008168">
    <property type="term" value="F:methyltransferase activity"/>
    <property type="evidence" value="ECO:0007669"/>
    <property type="project" value="UniProtKB-KW"/>
</dbReference>
<dbReference type="SUPFAM" id="SSF53335">
    <property type="entry name" value="S-adenosyl-L-methionine-dependent methyltransferases"/>
    <property type="match status" value="1"/>
</dbReference>
<keyword evidence="5" id="KW-1185">Reference proteome</keyword>
<evidence type="ECO:0000256" key="2">
    <source>
        <dbReference type="ARBA" id="ARBA00022679"/>
    </source>
</evidence>
<dbReference type="InterPro" id="IPR035094">
    <property type="entry name" value="EgtD"/>
</dbReference>
<dbReference type="Proteomes" id="UP000290057">
    <property type="component" value="Chromosome"/>
</dbReference>
<dbReference type="NCBIfam" id="TIGR03438">
    <property type="entry name" value="egtD_ergothio"/>
    <property type="match status" value="1"/>
</dbReference>
<sequence>MTTDTGIALVERDEEGVDKAFRKDVLAGLGQAPKAIPARWFYDEEGSRLFERITQVGEYYPTRAETEILGSRGGDFAELIGPGRAVVEFGSGSSVKTPLLLEAIDPAAYVPLDISGDFLRESAAALGAKFPGLPVHPVEADFMRRVSLPDAVAALPKLGFFPGSTIGNMVPRTAVDLLRSMRATLGADEGASPLLLIGMDLVKDSGVLESAYDDAEGVTAAFNMNLLTRINRELAGTIPADAFAHEARWNDDLARIEMHLVATRDVAFEVSGERFTMQRGETIHTENSHKFTPRTASLLLLAGGWTPLERWTDAKDQFSVLLARATDQREAP</sequence>
<dbReference type="InterPro" id="IPR029063">
    <property type="entry name" value="SAM-dependent_MTases_sf"/>
</dbReference>
<evidence type="ECO:0000259" key="3">
    <source>
        <dbReference type="Pfam" id="PF10017"/>
    </source>
</evidence>
<protein>
    <submittedName>
        <fullName evidence="4">Dimethylhistidine N-methyltransferase</fullName>
    </submittedName>
</protein>